<dbReference type="HOGENOM" id="CLU_870988_0_0_4"/>
<dbReference type="InterPro" id="IPR036291">
    <property type="entry name" value="NAD(P)-bd_dom_sf"/>
</dbReference>
<reference evidence="2 3" key="1">
    <citation type="journal article" date="2007" name="PLoS Genet.">
        <title>A tale of two oxidation states: bacterial colonization of arsenic-rich environments.</title>
        <authorList>
            <person name="Muller D."/>
            <person name="Medigue C."/>
            <person name="Koechler S."/>
            <person name="Barbe V."/>
            <person name="Barakat M."/>
            <person name="Talla E."/>
            <person name="Bonnefoy V."/>
            <person name="Krin E."/>
            <person name="Arsene-Ploetze F."/>
            <person name="Carapito C."/>
            <person name="Chandler M."/>
            <person name="Cournoyer B."/>
            <person name="Cruveiller S."/>
            <person name="Dossat C."/>
            <person name="Duval S."/>
            <person name="Heymann M."/>
            <person name="Leize E."/>
            <person name="Lieutaud A."/>
            <person name="Lievremont D."/>
            <person name="Makita Y."/>
            <person name="Mangenot S."/>
            <person name="Nitschke W."/>
            <person name="Ortet P."/>
            <person name="Perdrial N."/>
            <person name="Schoepp B."/>
            <person name="Siguier N."/>
            <person name="Simeonova D.D."/>
            <person name="Rouy Z."/>
            <person name="Segurens B."/>
            <person name="Turlin E."/>
            <person name="Vallenet D."/>
            <person name="Van Dorsselaer A."/>
            <person name="Weiss S."/>
            <person name="Weissenbach J."/>
            <person name="Lett M.C."/>
            <person name="Danchin A."/>
            <person name="Bertin P.N."/>
        </authorList>
    </citation>
    <scope>NUCLEOTIDE SEQUENCE [LARGE SCALE GENOMIC DNA]</scope>
    <source>
        <strain evidence="3">ULPAs1</strain>
    </source>
</reference>
<sequence length="317" mass="35029">MKTIVITGASGYIGRCLVTKLLALGDYRVKVLTRHSQEISSSACLFPNSVEVVIGDLQAPELLTGLFERDCTVINLVYMWGAGIADNVAVTTNLLRLCSAAGVGRIIHCSTAAVVGRVEENDVTEDTVSNPITEYGKTKLAVEEVIRGAQNFCDVAILRPTAVFGIDGAPLKKLASDLAAGKRVTNYLKSCLFGRRRMNLVHVDNVVASLLFFIDYQDKFGAEIFIVSDDDDPSNNFADVEHFLMNRLAIPPYKFPRFLIPLGVLSFILNRLGRNNVNPRCNYSPNKISALGFRRPKSFMSGLEEYAEWWRSTGLRQ</sequence>
<dbReference type="InterPro" id="IPR001509">
    <property type="entry name" value="Epimerase_deHydtase"/>
</dbReference>
<dbReference type="OrthoDB" id="5292533at2"/>
<dbReference type="Gene3D" id="3.40.50.720">
    <property type="entry name" value="NAD(P)-binding Rossmann-like Domain"/>
    <property type="match status" value="1"/>
</dbReference>
<keyword evidence="3" id="KW-1185">Reference proteome</keyword>
<dbReference type="PANTHER" id="PTHR43245">
    <property type="entry name" value="BIFUNCTIONAL POLYMYXIN RESISTANCE PROTEIN ARNA"/>
    <property type="match status" value="1"/>
</dbReference>
<name>A4G485_HERAR</name>
<evidence type="ECO:0000313" key="3">
    <source>
        <dbReference type="Proteomes" id="UP000006697"/>
    </source>
</evidence>
<protein>
    <recommendedName>
        <fullName evidence="1">NAD-dependent epimerase/dehydratase domain-containing protein</fullName>
    </recommendedName>
</protein>
<dbReference type="Proteomes" id="UP000006697">
    <property type="component" value="Chromosome"/>
</dbReference>
<dbReference type="KEGG" id="har:HEAR1143"/>
<dbReference type="SUPFAM" id="SSF51735">
    <property type="entry name" value="NAD(P)-binding Rossmann-fold domains"/>
    <property type="match status" value="1"/>
</dbReference>
<gene>
    <name evidence="2" type="ordered locus">HEAR1143</name>
</gene>
<proteinExistence type="predicted"/>
<organism evidence="2 3">
    <name type="scientific">Herminiimonas arsenicoxydans</name>
    <dbReference type="NCBI Taxonomy" id="204773"/>
    <lineage>
        <taxon>Bacteria</taxon>
        <taxon>Pseudomonadati</taxon>
        <taxon>Pseudomonadota</taxon>
        <taxon>Betaproteobacteria</taxon>
        <taxon>Burkholderiales</taxon>
        <taxon>Oxalobacteraceae</taxon>
        <taxon>Herminiimonas</taxon>
    </lineage>
</organism>
<dbReference type="EMBL" id="CU207211">
    <property type="protein sequence ID" value="CAL61322.1"/>
    <property type="molecule type" value="Genomic_DNA"/>
</dbReference>
<evidence type="ECO:0000259" key="1">
    <source>
        <dbReference type="Pfam" id="PF01370"/>
    </source>
</evidence>
<dbReference type="eggNOG" id="COG0451">
    <property type="taxonomic scope" value="Bacteria"/>
</dbReference>
<dbReference type="InterPro" id="IPR050177">
    <property type="entry name" value="Lipid_A_modif_metabolic_enz"/>
</dbReference>
<evidence type="ECO:0000313" key="2">
    <source>
        <dbReference type="EMBL" id="CAL61322.1"/>
    </source>
</evidence>
<feature type="domain" description="NAD-dependent epimerase/dehydratase" evidence="1">
    <location>
        <begin position="4"/>
        <end position="219"/>
    </location>
</feature>
<dbReference type="AlphaFoldDB" id="A4G485"/>
<dbReference type="STRING" id="204773.HEAR1143"/>
<dbReference type="CDD" id="cd08946">
    <property type="entry name" value="SDR_e"/>
    <property type="match status" value="1"/>
</dbReference>
<dbReference type="Pfam" id="PF01370">
    <property type="entry name" value="Epimerase"/>
    <property type="match status" value="1"/>
</dbReference>
<accession>A4G485</accession>